<evidence type="ECO:0000313" key="3">
    <source>
        <dbReference type="Proteomes" id="UP000674217"/>
    </source>
</evidence>
<evidence type="ECO:0000313" key="2">
    <source>
        <dbReference type="EMBL" id="MBP4143246.1"/>
    </source>
</evidence>
<keyword evidence="3" id="KW-1185">Reference proteome</keyword>
<sequence length="127" mass="14630">MKTEIRIVSYLIMLVIYWFSTSFLISLDEILKIDKVFITLGFGFALINIAYSFLILKWTNLLNIFCSILIASLSLFLALKIGNLELFPGFDPYGILTSIITNALLSIIFWETTYQIKTKMNLNQKDE</sequence>
<protein>
    <submittedName>
        <fullName evidence="2">Uncharacterized protein</fullName>
    </submittedName>
</protein>
<feature type="transmembrane region" description="Helical" evidence="1">
    <location>
        <begin position="61"/>
        <end position="81"/>
    </location>
</feature>
<dbReference type="EMBL" id="JAGFBU010000024">
    <property type="protein sequence ID" value="MBP4143246.1"/>
    <property type="molecule type" value="Genomic_DNA"/>
</dbReference>
<dbReference type="Proteomes" id="UP000674217">
    <property type="component" value="Unassembled WGS sequence"/>
</dbReference>
<keyword evidence="1" id="KW-1133">Transmembrane helix</keyword>
<evidence type="ECO:0000256" key="1">
    <source>
        <dbReference type="SAM" id="Phobius"/>
    </source>
</evidence>
<keyword evidence="1" id="KW-0812">Transmembrane</keyword>
<reference evidence="2 3" key="1">
    <citation type="submission" date="2021-03" db="EMBL/GenBank/DDBJ databases">
        <title>Flavobacterium Flabelliformis Sp. Nov. And Flavobacterium Geliluteum Sp. Nov., Two Novel Multidrug Resistant Psychrophilic Species Isolated From Antarctica.</title>
        <authorList>
            <person name="Kralova S."/>
            <person name="Busse H.J."/>
            <person name="Bezdicek M."/>
            <person name="Nykrynova M."/>
            <person name="Kroupova E."/>
            <person name="Krsek D."/>
            <person name="Sedlacek I."/>
        </authorList>
    </citation>
    <scope>NUCLEOTIDE SEQUENCE [LARGE SCALE GENOMIC DNA]</scope>
    <source>
        <strain evidence="2 3">P4023</strain>
    </source>
</reference>
<feature type="transmembrane region" description="Helical" evidence="1">
    <location>
        <begin position="7"/>
        <end position="25"/>
    </location>
</feature>
<organism evidence="2 3">
    <name type="scientific">Flavobacterium flabelliforme</name>
    <dbReference type="NCBI Taxonomy" id="2816119"/>
    <lineage>
        <taxon>Bacteria</taxon>
        <taxon>Pseudomonadati</taxon>
        <taxon>Bacteroidota</taxon>
        <taxon>Flavobacteriia</taxon>
        <taxon>Flavobacteriales</taxon>
        <taxon>Flavobacteriaceae</taxon>
        <taxon>Flavobacterium</taxon>
    </lineage>
</organism>
<feature type="transmembrane region" description="Helical" evidence="1">
    <location>
        <begin position="37"/>
        <end position="54"/>
    </location>
</feature>
<comment type="caution">
    <text evidence="2">The sequence shown here is derived from an EMBL/GenBank/DDBJ whole genome shotgun (WGS) entry which is preliminary data.</text>
</comment>
<accession>A0ABS5CXB8</accession>
<feature type="transmembrane region" description="Helical" evidence="1">
    <location>
        <begin position="93"/>
        <end position="110"/>
    </location>
</feature>
<name>A0ABS5CXB8_9FLAO</name>
<keyword evidence="1" id="KW-0472">Membrane</keyword>
<proteinExistence type="predicted"/>
<gene>
    <name evidence="2" type="ORF">J3S90_15705</name>
</gene>